<evidence type="ECO:0000313" key="3">
    <source>
        <dbReference type="Proteomes" id="UP000516361"/>
    </source>
</evidence>
<feature type="transmembrane region" description="Helical" evidence="1">
    <location>
        <begin position="311"/>
        <end position="329"/>
    </location>
</feature>
<feature type="transmembrane region" description="Helical" evidence="1">
    <location>
        <begin position="208"/>
        <end position="239"/>
    </location>
</feature>
<gene>
    <name evidence="2" type="ORF">OSSY52_08470</name>
</gene>
<keyword evidence="1" id="KW-0812">Transmembrane</keyword>
<feature type="transmembrane region" description="Helical" evidence="1">
    <location>
        <begin position="251"/>
        <end position="267"/>
    </location>
</feature>
<evidence type="ECO:0000313" key="2">
    <source>
        <dbReference type="EMBL" id="BBE30706.1"/>
    </source>
</evidence>
<dbReference type="KEGG" id="ocy:OSSY52_08470"/>
<keyword evidence="1" id="KW-1133">Transmembrane helix</keyword>
<feature type="transmembrane region" description="Helical" evidence="1">
    <location>
        <begin position="287"/>
        <end position="304"/>
    </location>
</feature>
<dbReference type="PANTHER" id="PTHR39556:SF1">
    <property type="entry name" value="PROTEIN, PUTATIVE-RELATED"/>
    <property type="match status" value="1"/>
</dbReference>
<dbReference type="InterPro" id="IPR007294">
    <property type="entry name" value="DUF401"/>
</dbReference>
<feature type="transmembrane region" description="Helical" evidence="1">
    <location>
        <begin position="97"/>
        <end position="120"/>
    </location>
</feature>
<name>A0A7G1G5W2_9BACT</name>
<reference evidence="2 3" key="1">
    <citation type="submission" date="2018-06" db="EMBL/GenBank/DDBJ databases">
        <title>Genome sequencing of Oceanotoga sp. sy52.</title>
        <authorList>
            <person name="Mori K."/>
        </authorList>
    </citation>
    <scope>NUCLEOTIDE SEQUENCE [LARGE SCALE GENOMIC DNA]</scope>
    <source>
        <strain evidence="3">sy52</strain>
    </source>
</reference>
<evidence type="ECO:0008006" key="4">
    <source>
        <dbReference type="Google" id="ProtNLM"/>
    </source>
</evidence>
<sequence length="389" mass="43521">MATLSILLGFLSLIITIKFFKKVYIGVFSALLTTAFIFFKPSFIVEGFIKTISGTSFYELIIIVTGIYLISDTMKISENSNKFAENIHSIFNSKQAIAFMPMFLGLLPMPGGAMFTAPMVKDIAEEKNIDNLTAASMNYWFRHLMEFFWILYPAVILFSSLTNIKITKILLINIPTGVFAFIGGWIFFKVGKIKFSGTLENWKNLLKSLIPIIAVMIGVILSIPGWIVVLVVSISYAIYYKNFSGLVKIKWEILILLLLVFSYKNFVELSGLSKSFVNELQSMGLSPWWIIILAPLTLGMITGITQAAFAVTMPLTVSLVTAGVLPLMAAGITTYYFSVVGVLLSPVHLCLLLTSDFFEVKMENMIKKILIPMIFSSFGYLLMMFILLK</sequence>
<dbReference type="PANTHER" id="PTHR39556">
    <property type="entry name" value="PROTEIN, PUTATIVE-RELATED"/>
    <property type="match status" value="1"/>
</dbReference>
<organism evidence="2 3">
    <name type="scientific">Tepiditoga spiralis</name>
    <dbReference type="NCBI Taxonomy" id="2108365"/>
    <lineage>
        <taxon>Bacteria</taxon>
        <taxon>Thermotogati</taxon>
        <taxon>Thermotogota</taxon>
        <taxon>Thermotogae</taxon>
        <taxon>Petrotogales</taxon>
        <taxon>Petrotogaceae</taxon>
        <taxon>Tepiditoga</taxon>
    </lineage>
</organism>
<dbReference type="RefSeq" id="WP_190615777.1">
    <property type="nucleotide sequence ID" value="NZ_AP018712.1"/>
</dbReference>
<proteinExistence type="predicted"/>
<dbReference type="InParanoid" id="A0A7G1G5W2"/>
<dbReference type="AlphaFoldDB" id="A0A7G1G5W2"/>
<protein>
    <recommendedName>
        <fullName evidence="4">DUF401 family protein</fullName>
    </recommendedName>
</protein>
<evidence type="ECO:0000256" key="1">
    <source>
        <dbReference type="SAM" id="Phobius"/>
    </source>
</evidence>
<feature type="transmembrane region" description="Helical" evidence="1">
    <location>
        <begin position="23"/>
        <end position="45"/>
    </location>
</feature>
<feature type="transmembrane region" description="Helical" evidence="1">
    <location>
        <begin position="140"/>
        <end position="158"/>
    </location>
</feature>
<dbReference type="EMBL" id="AP018712">
    <property type="protein sequence ID" value="BBE30706.1"/>
    <property type="molecule type" value="Genomic_DNA"/>
</dbReference>
<accession>A0A7G1G5W2</accession>
<dbReference type="Pfam" id="PF04165">
    <property type="entry name" value="DUF401"/>
    <property type="match status" value="1"/>
</dbReference>
<keyword evidence="1" id="KW-0472">Membrane</keyword>
<keyword evidence="3" id="KW-1185">Reference proteome</keyword>
<dbReference type="Proteomes" id="UP000516361">
    <property type="component" value="Chromosome"/>
</dbReference>
<feature type="transmembrane region" description="Helical" evidence="1">
    <location>
        <begin position="57"/>
        <end position="76"/>
    </location>
</feature>
<feature type="transmembrane region" description="Helical" evidence="1">
    <location>
        <begin position="170"/>
        <end position="188"/>
    </location>
</feature>
<feature type="transmembrane region" description="Helical" evidence="1">
    <location>
        <begin position="369"/>
        <end position="388"/>
    </location>
</feature>